<gene>
    <name evidence="1" type="ORF">PAGA_a1984</name>
</gene>
<dbReference type="Proteomes" id="UP000217277">
    <property type="component" value="Chromosome I"/>
</dbReference>
<evidence type="ECO:0000313" key="2">
    <source>
        <dbReference type="Proteomes" id="UP000217277"/>
    </source>
</evidence>
<organism evidence="1 2">
    <name type="scientific">Pseudoalteromonas agarivorans DSM 14585</name>
    <dbReference type="NCBI Taxonomy" id="1312369"/>
    <lineage>
        <taxon>Bacteria</taxon>
        <taxon>Pseudomonadati</taxon>
        <taxon>Pseudomonadota</taxon>
        <taxon>Gammaproteobacteria</taxon>
        <taxon>Alteromonadales</taxon>
        <taxon>Pseudoalteromonadaceae</taxon>
        <taxon>Pseudoalteromonas</taxon>
    </lineage>
</organism>
<keyword evidence="2" id="KW-1185">Reference proteome</keyword>
<sequence>MLLLPKIKQDNTVIVSTYAALLAFYYIYLSFNVIKVRRSEQVSLGDNGNPKLQRAVRAHANFMEYVPFAIILLFLAEYQGLASHYCNILGGALLIGRVFHNLGIVENNLKYRQIGTIATFLVMVISAFLLLVTRNS</sequence>
<name>A0ACA8DWD7_9GAMM</name>
<evidence type="ECO:0000313" key="1">
    <source>
        <dbReference type="EMBL" id="ATC82325.1"/>
    </source>
</evidence>
<proteinExistence type="predicted"/>
<dbReference type="EMBL" id="CP011011">
    <property type="protein sequence ID" value="ATC82325.1"/>
    <property type="molecule type" value="Genomic_DNA"/>
</dbReference>
<accession>A0ACA8DWD7</accession>
<protein>
    <submittedName>
        <fullName evidence="1">Uncharacterized protein</fullName>
    </submittedName>
</protein>
<reference evidence="1" key="1">
    <citation type="submission" date="2015-03" db="EMBL/GenBank/DDBJ databases">
        <authorList>
            <person name="Xie B.-B."/>
            <person name="Rong J.-C."/>
            <person name="Qin Q.-L."/>
            <person name="Zhang Y.-Z."/>
        </authorList>
    </citation>
    <scope>NUCLEOTIDE SEQUENCE</scope>
    <source>
        <strain evidence="1">DSM 14585</strain>
    </source>
</reference>